<accession>X0WUI1</accession>
<comment type="caution">
    <text evidence="2">The sequence shown here is derived from an EMBL/GenBank/DDBJ whole genome shotgun (WGS) entry which is preliminary data.</text>
</comment>
<gene>
    <name evidence="2" type="ORF">S01H1_48557</name>
</gene>
<evidence type="ECO:0000259" key="1">
    <source>
        <dbReference type="SMART" id="SM01121"/>
    </source>
</evidence>
<dbReference type="InterPro" id="IPR048394">
    <property type="entry name" value="FakA-like_M"/>
</dbReference>
<dbReference type="AlphaFoldDB" id="X0WUI1"/>
<name>X0WUI1_9ZZZZ</name>
<dbReference type="PANTHER" id="PTHR33434:SF4">
    <property type="entry name" value="PHOSPHATASE PROTEIN"/>
    <property type="match status" value="1"/>
</dbReference>
<evidence type="ECO:0000313" key="2">
    <source>
        <dbReference type="EMBL" id="GAG28133.1"/>
    </source>
</evidence>
<dbReference type="Pfam" id="PF21645">
    <property type="entry name" value="FakA-like_M"/>
    <property type="match status" value="1"/>
</dbReference>
<dbReference type="SMART" id="SM01121">
    <property type="entry name" value="Dak1_2"/>
    <property type="match status" value="1"/>
</dbReference>
<dbReference type="InterPro" id="IPR050270">
    <property type="entry name" value="DegV_domain_contain"/>
</dbReference>
<organism evidence="2">
    <name type="scientific">marine sediment metagenome</name>
    <dbReference type="NCBI Taxonomy" id="412755"/>
    <lineage>
        <taxon>unclassified sequences</taxon>
        <taxon>metagenomes</taxon>
        <taxon>ecological metagenomes</taxon>
    </lineage>
</organism>
<feature type="non-terminal residue" evidence="2">
    <location>
        <position position="262"/>
    </location>
</feature>
<proteinExistence type="predicted"/>
<sequence>DSNTVKVHLHTDEPGTPLNYAAGWGSLKEIVVENMQEQYEEFILGQTRPPLLAEELGDIAILVVAPGAGLASVFESLGASAVVPGGQSMNPSTQELLEAIESLNAEKVIVLPNNGNIIMTAQQARELSQKKVVVVPTKTIPQGVSAVLAFNYQADLETNAQMMQRATHGVQTTEITTATRAAQINGVSVEEGEIIGLLNGALTASGNTLEEVVQEMLRQMKANEHEIITIYCGEGIAGTEPERLADEIRASYPNQEVELVDG</sequence>
<feature type="non-terminal residue" evidence="2">
    <location>
        <position position="1"/>
    </location>
</feature>
<dbReference type="InterPro" id="IPR033470">
    <property type="entry name" value="FakA-like_C"/>
</dbReference>
<reference evidence="2" key="1">
    <citation type="journal article" date="2014" name="Front. Microbiol.">
        <title>High frequency of phylogenetically diverse reductive dehalogenase-homologous genes in deep subseafloor sedimentary metagenomes.</title>
        <authorList>
            <person name="Kawai M."/>
            <person name="Futagami T."/>
            <person name="Toyoda A."/>
            <person name="Takaki Y."/>
            <person name="Nishi S."/>
            <person name="Hori S."/>
            <person name="Arai W."/>
            <person name="Tsubouchi T."/>
            <person name="Morono Y."/>
            <person name="Uchiyama I."/>
            <person name="Ito T."/>
            <person name="Fujiyama A."/>
            <person name="Inagaki F."/>
            <person name="Takami H."/>
        </authorList>
    </citation>
    <scope>NUCLEOTIDE SEQUENCE</scope>
    <source>
        <strain evidence="2">Expedition CK06-06</strain>
    </source>
</reference>
<protein>
    <recommendedName>
        <fullName evidence="1">Fatty acid kinase subunit A-like C-terminal domain-containing protein</fullName>
    </recommendedName>
</protein>
<dbReference type="EMBL" id="BARS01031184">
    <property type="protein sequence ID" value="GAG28133.1"/>
    <property type="molecule type" value="Genomic_DNA"/>
</dbReference>
<dbReference type="Pfam" id="PF13684">
    <property type="entry name" value="FakA-like_C"/>
    <property type="match status" value="1"/>
</dbReference>
<dbReference type="PANTHER" id="PTHR33434">
    <property type="entry name" value="DEGV DOMAIN-CONTAINING PROTEIN DR_1986-RELATED"/>
    <property type="match status" value="1"/>
</dbReference>
<feature type="domain" description="Fatty acid kinase subunit A-like C-terminal" evidence="1">
    <location>
        <begin position="1"/>
        <end position="262"/>
    </location>
</feature>